<protein>
    <submittedName>
        <fullName evidence="1">Uncharacterized protein</fullName>
    </submittedName>
</protein>
<keyword evidence="2" id="KW-1185">Reference proteome</keyword>
<dbReference type="AlphaFoldDB" id="A0A835N0Z0"/>
<organism evidence="1 2">
    <name type="scientific">Salix dunnii</name>
    <dbReference type="NCBI Taxonomy" id="1413687"/>
    <lineage>
        <taxon>Eukaryota</taxon>
        <taxon>Viridiplantae</taxon>
        <taxon>Streptophyta</taxon>
        <taxon>Embryophyta</taxon>
        <taxon>Tracheophyta</taxon>
        <taxon>Spermatophyta</taxon>
        <taxon>Magnoliopsida</taxon>
        <taxon>eudicotyledons</taxon>
        <taxon>Gunneridae</taxon>
        <taxon>Pentapetalae</taxon>
        <taxon>rosids</taxon>
        <taxon>fabids</taxon>
        <taxon>Malpighiales</taxon>
        <taxon>Salicaceae</taxon>
        <taxon>Saliceae</taxon>
        <taxon>Salix</taxon>
    </lineage>
</organism>
<gene>
    <name evidence="1" type="ORF">SADUNF_Sadunf04G0113800</name>
</gene>
<proteinExistence type="predicted"/>
<dbReference type="EMBL" id="JADGMS010000004">
    <property type="protein sequence ID" value="KAF9684394.1"/>
    <property type="molecule type" value="Genomic_DNA"/>
</dbReference>
<accession>A0A835N0Z0</accession>
<evidence type="ECO:0000313" key="2">
    <source>
        <dbReference type="Proteomes" id="UP000657918"/>
    </source>
</evidence>
<reference evidence="1 2" key="1">
    <citation type="submission" date="2020-10" db="EMBL/GenBank/DDBJ databases">
        <title>Plant Genome Project.</title>
        <authorList>
            <person name="Zhang R.-G."/>
        </authorList>
    </citation>
    <scope>NUCLEOTIDE SEQUENCE [LARGE SCALE GENOMIC DNA]</scope>
    <source>
        <strain evidence="1">FAFU-HL-1</strain>
        <tissue evidence="1">Leaf</tissue>
    </source>
</reference>
<sequence>MDITHYEKIFNCKLLFEWNEYCGYLDFEVETIELDDSGDRFLESLQVGLDDDMNEQNKLGLYNLKNWSIGSREIIKRIEAIDLEEQEQIFTNMQMINSLKKTVDVNGCDDAFCESPGLREDLKKEDLKVDLKVLYRSSALYTTFLSPYESKMNAPTGTKSGCYRFKSDKFTPCDPRPTISSYEIMKYMGGTKPVLPVPRI</sequence>
<comment type="caution">
    <text evidence="1">The sequence shown here is derived from an EMBL/GenBank/DDBJ whole genome shotgun (WGS) entry which is preliminary data.</text>
</comment>
<name>A0A835N0Z0_9ROSI</name>
<evidence type="ECO:0000313" key="1">
    <source>
        <dbReference type="EMBL" id="KAF9684394.1"/>
    </source>
</evidence>
<dbReference type="Proteomes" id="UP000657918">
    <property type="component" value="Chromosome 4"/>
</dbReference>